<evidence type="ECO:0000256" key="2">
    <source>
        <dbReference type="ARBA" id="ARBA00022448"/>
    </source>
</evidence>
<dbReference type="PANTHER" id="PTHR10283">
    <property type="entry name" value="SOLUTE CARRIER FAMILY 13 MEMBER"/>
    <property type="match status" value="1"/>
</dbReference>
<reference evidence="9" key="1">
    <citation type="submission" date="2022-08" db="EMBL/GenBank/DDBJ databases">
        <title>Novel sulphate-reducing endosymbionts in the free-living metamonad Anaeramoeba.</title>
        <authorList>
            <person name="Jerlstrom-Hultqvist J."/>
            <person name="Cepicka I."/>
            <person name="Gallot-Lavallee L."/>
            <person name="Salas-Leiva D."/>
            <person name="Curtis B.A."/>
            <person name="Zahonova K."/>
            <person name="Pipaliya S."/>
            <person name="Dacks J."/>
            <person name="Roger A.J."/>
        </authorList>
    </citation>
    <scope>NUCLEOTIDE SEQUENCE</scope>
    <source>
        <strain evidence="9">Busselton2</strain>
    </source>
</reference>
<dbReference type="GO" id="GO:0005315">
    <property type="term" value="F:phosphate transmembrane transporter activity"/>
    <property type="evidence" value="ECO:0007669"/>
    <property type="project" value="TreeGrafter"/>
</dbReference>
<feature type="region of interest" description="Disordered" evidence="6">
    <location>
        <begin position="1"/>
        <end position="68"/>
    </location>
</feature>
<dbReference type="EMBL" id="JANTQA010000032">
    <property type="protein sequence ID" value="KAJ3438581.1"/>
    <property type="molecule type" value="Genomic_DNA"/>
</dbReference>
<feature type="transmembrane region" description="Helical" evidence="7">
    <location>
        <begin position="77"/>
        <end position="94"/>
    </location>
</feature>
<dbReference type="GO" id="GO:0006817">
    <property type="term" value="P:phosphate ion transport"/>
    <property type="evidence" value="ECO:0007669"/>
    <property type="project" value="TreeGrafter"/>
</dbReference>
<dbReference type="Pfam" id="PF03600">
    <property type="entry name" value="CitMHS"/>
    <property type="match status" value="1"/>
</dbReference>
<proteinExistence type="predicted"/>
<evidence type="ECO:0000259" key="8">
    <source>
        <dbReference type="Pfam" id="PF03600"/>
    </source>
</evidence>
<feature type="transmembrane region" description="Helical" evidence="7">
    <location>
        <begin position="123"/>
        <end position="141"/>
    </location>
</feature>
<feature type="transmembrane region" description="Helical" evidence="7">
    <location>
        <begin position="469"/>
        <end position="489"/>
    </location>
</feature>
<evidence type="ECO:0000313" key="10">
    <source>
        <dbReference type="Proteomes" id="UP001146793"/>
    </source>
</evidence>
<keyword evidence="5 7" id="KW-0472">Membrane</keyword>
<comment type="caution">
    <text evidence="9">The sequence shown here is derived from an EMBL/GenBank/DDBJ whole genome shotgun (WGS) entry which is preliminary data.</text>
</comment>
<evidence type="ECO:0000313" key="9">
    <source>
        <dbReference type="EMBL" id="KAJ3438581.1"/>
    </source>
</evidence>
<evidence type="ECO:0000256" key="5">
    <source>
        <dbReference type="ARBA" id="ARBA00023136"/>
    </source>
</evidence>
<keyword evidence="3 7" id="KW-0812">Transmembrane</keyword>
<feature type="transmembrane region" description="Helical" evidence="7">
    <location>
        <begin position="393"/>
        <end position="417"/>
    </location>
</feature>
<feature type="transmembrane region" description="Helical" evidence="7">
    <location>
        <begin position="293"/>
        <end position="316"/>
    </location>
</feature>
<gene>
    <name evidence="9" type="ORF">M0812_14591</name>
</gene>
<organism evidence="9 10">
    <name type="scientific">Anaeramoeba flamelloides</name>
    <dbReference type="NCBI Taxonomy" id="1746091"/>
    <lineage>
        <taxon>Eukaryota</taxon>
        <taxon>Metamonada</taxon>
        <taxon>Anaeramoebidae</taxon>
        <taxon>Anaeramoeba</taxon>
    </lineage>
</organism>
<feature type="transmembrane region" description="Helical" evidence="7">
    <location>
        <begin position="518"/>
        <end position="536"/>
    </location>
</feature>
<evidence type="ECO:0000256" key="1">
    <source>
        <dbReference type="ARBA" id="ARBA00004141"/>
    </source>
</evidence>
<name>A0AAV7ZCA8_9EUKA</name>
<evidence type="ECO:0000256" key="4">
    <source>
        <dbReference type="ARBA" id="ARBA00022989"/>
    </source>
</evidence>
<dbReference type="AlphaFoldDB" id="A0AAV7ZCA8"/>
<feature type="transmembrane region" description="Helical" evidence="7">
    <location>
        <begin position="337"/>
        <end position="357"/>
    </location>
</feature>
<protein>
    <submittedName>
        <fullName evidence="9">Low-affinity phosphate transporter pho91</fullName>
    </submittedName>
</protein>
<feature type="transmembrane region" description="Helical" evidence="7">
    <location>
        <begin position="161"/>
        <end position="182"/>
    </location>
</feature>
<evidence type="ECO:0000256" key="7">
    <source>
        <dbReference type="SAM" id="Phobius"/>
    </source>
</evidence>
<dbReference type="GO" id="GO:0005886">
    <property type="term" value="C:plasma membrane"/>
    <property type="evidence" value="ECO:0007669"/>
    <property type="project" value="TreeGrafter"/>
</dbReference>
<dbReference type="GO" id="GO:0006797">
    <property type="term" value="P:polyphosphate metabolic process"/>
    <property type="evidence" value="ECO:0007669"/>
    <property type="project" value="TreeGrafter"/>
</dbReference>
<dbReference type="InterPro" id="IPR001898">
    <property type="entry name" value="SLC13A/DASS"/>
</dbReference>
<feature type="compositionally biased region" description="Polar residues" evidence="6">
    <location>
        <begin position="50"/>
        <end position="59"/>
    </location>
</feature>
<dbReference type="Proteomes" id="UP001146793">
    <property type="component" value="Unassembled WGS sequence"/>
</dbReference>
<feature type="compositionally biased region" description="Low complexity" evidence="6">
    <location>
        <begin position="19"/>
        <end position="30"/>
    </location>
</feature>
<dbReference type="PANTHER" id="PTHR10283:SF92">
    <property type="entry name" value="LOW-AFFINITY PHOSPHATE TRANSPORTER PHO91"/>
    <property type="match status" value="1"/>
</dbReference>
<evidence type="ECO:0000256" key="6">
    <source>
        <dbReference type="SAM" id="MobiDB-lite"/>
    </source>
</evidence>
<comment type="subcellular location">
    <subcellularLocation>
        <location evidence="1">Membrane</location>
        <topology evidence="1">Multi-pass membrane protein</topology>
    </subcellularLocation>
</comment>
<evidence type="ECO:0000256" key="3">
    <source>
        <dbReference type="ARBA" id="ARBA00022692"/>
    </source>
</evidence>
<dbReference type="NCBIfam" id="TIGR00785">
    <property type="entry name" value="dass"/>
    <property type="match status" value="1"/>
</dbReference>
<keyword evidence="4 7" id="KW-1133">Transmembrane helix</keyword>
<sequence>MSSSIELDRLIKEKTDSQNENSTNISLTENSNEEEEMLLNSNGSDLEINGPNQVDNNNTKQEKPGADAKKKKYKIKPFWVCVSLVLFLITYFIPILKYDAAAHKCLAILIFVVVMWSSEAVPLFVTSLFVPIPIIVFSVILDDTGKPMNLIKASKIVSNSFFDPVILLFLGGFTMAHALQKYNLSQRLANFILKKAGTNPKRILAYVMLLSWFLSSWISNVASAVVTTSILLPIIRNSIPHGDNFQKALLIGNALSNSVAGMNTLIASPQNAIAIKVVKQISKHEMSIGFINWMGFGIPCSIVICTLVYLWILYVFPTKLKEIHLDIEKEPEMTKDQYIIVITTIVTVLLMCVNSSIDKYVGDIGITALIPLVVFFGLGLLETQDLGELSWSVLLLIGGGLVLGDGVELSNLLHIISEAVGDLVASQSMWVICLAFMILAGSIGIAISSTVCAVIILPVIGVVGHKYKHLILLTSLVTSVASGSTTLPISSFPNSVAYAVLDKKGDQYLTVKDYLKSGSVSSFLTLVILVTIGYGINLKMGW</sequence>
<feature type="domain" description="Citrate transporter-like" evidence="8">
    <location>
        <begin position="114"/>
        <end position="460"/>
    </location>
</feature>
<feature type="transmembrane region" description="Helical" evidence="7">
    <location>
        <begin position="363"/>
        <end position="381"/>
    </location>
</feature>
<accession>A0AAV7ZCA8</accession>
<dbReference type="InterPro" id="IPR004680">
    <property type="entry name" value="Cit_transptr-like_dom"/>
</dbReference>
<feature type="transmembrane region" description="Helical" evidence="7">
    <location>
        <begin position="203"/>
        <end position="235"/>
    </location>
</feature>
<feature type="compositionally biased region" description="Basic and acidic residues" evidence="6">
    <location>
        <begin position="1"/>
        <end position="17"/>
    </location>
</feature>
<feature type="transmembrane region" description="Helical" evidence="7">
    <location>
        <begin position="429"/>
        <end position="457"/>
    </location>
</feature>
<keyword evidence="2" id="KW-0813">Transport</keyword>